<dbReference type="KEGG" id="mbry:B1812_05445"/>
<dbReference type="Proteomes" id="UP000193978">
    <property type="component" value="Chromosome"/>
</dbReference>
<dbReference type="InterPro" id="IPR012675">
    <property type="entry name" value="Beta-grasp_dom_sf"/>
</dbReference>
<evidence type="ECO:0000313" key="2">
    <source>
        <dbReference type="Proteomes" id="UP000193978"/>
    </source>
</evidence>
<dbReference type="NCBIfam" id="TIGR01682">
    <property type="entry name" value="moaD"/>
    <property type="match status" value="1"/>
</dbReference>
<dbReference type="AlphaFoldDB" id="A0A1W6MSQ8"/>
<dbReference type="Gene3D" id="3.10.20.30">
    <property type="match status" value="1"/>
</dbReference>
<proteinExistence type="predicted"/>
<protein>
    <submittedName>
        <fullName evidence="1">Molybdopterin converting factor subunit 1</fullName>
    </submittedName>
</protein>
<accession>A0A1W6MSQ8</accession>
<dbReference type="RefSeq" id="WP_085770680.1">
    <property type="nucleotide sequence ID" value="NZ_AP027149.1"/>
</dbReference>
<dbReference type="STRING" id="655015.B1812_05445"/>
<gene>
    <name evidence="1" type="ORF">B1812_05445</name>
</gene>
<evidence type="ECO:0000313" key="1">
    <source>
        <dbReference type="EMBL" id="ARN80607.1"/>
    </source>
</evidence>
<dbReference type="InterPro" id="IPR003749">
    <property type="entry name" value="ThiS/MoaD-like"/>
</dbReference>
<sequence length="83" mass="8873">MKARYFASVRERIGLAEEEVAPPSEVSTVGELIAWLCGRGEGYALALADAAKVRVALDQTHARLDSPIGQAREVAFFPPMTGG</sequence>
<reference evidence="1 2" key="1">
    <citation type="submission" date="2017-02" db="EMBL/GenBank/DDBJ databases">
        <authorList>
            <person name="Peterson S.W."/>
        </authorList>
    </citation>
    <scope>NUCLEOTIDE SEQUENCE [LARGE SCALE GENOMIC DNA]</scope>
    <source>
        <strain evidence="1 2">S285</strain>
    </source>
</reference>
<organism evidence="1 2">
    <name type="scientific">Methylocystis bryophila</name>
    <dbReference type="NCBI Taxonomy" id="655015"/>
    <lineage>
        <taxon>Bacteria</taxon>
        <taxon>Pseudomonadati</taxon>
        <taxon>Pseudomonadota</taxon>
        <taxon>Alphaproteobacteria</taxon>
        <taxon>Hyphomicrobiales</taxon>
        <taxon>Methylocystaceae</taxon>
        <taxon>Methylocystis</taxon>
    </lineage>
</organism>
<dbReference type="SUPFAM" id="SSF54285">
    <property type="entry name" value="MoaD/ThiS"/>
    <property type="match status" value="1"/>
</dbReference>
<keyword evidence="2" id="KW-1185">Reference proteome</keyword>
<dbReference type="CDD" id="cd00754">
    <property type="entry name" value="Ubl_MoaD"/>
    <property type="match status" value="1"/>
</dbReference>
<dbReference type="Pfam" id="PF02597">
    <property type="entry name" value="ThiS"/>
    <property type="match status" value="1"/>
</dbReference>
<dbReference type="EMBL" id="CP019948">
    <property type="protein sequence ID" value="ARN80607.1"/>
    <property type="molecule type" value="Genomic_DNA"/>
</dbReference>
<dbReference type="OrthoDB" id="9800712at2"/>
<dbReference type="InterPro" id="IPR016155">
    <property type="entry name" value="Mopterin_synth/thiamin_S_b"/>
</dbReference>
<name>A0A1W6MSQ8_9HYPH</name>